<dbReference type="KEGG" id="nik:F5I99_10550"/>
<keyword evidence="5" id="KW-1185">Reference proteome</keyword>
<gene>
    <name evidence="4" type="ORF">F5I99_10550</name>
</gene>
<evidence type="ECO:0000256" key="2">
    <source>
        <dbReference type="SAM" id="SignalP"/>
    </source>
</evidence>
<keyword evidence="2" id="KW-0732">Signal</keyword>
<accession>A0A5J6LFC1</accession>
<feature type="signal peptide" evidence="2">
    <location>
        <begin position="1"/>
        <end position="20"/>
    </location>
</feature>
<evidence type="ECO:0000313" key="4">
    <source>
        <dbReference type="EMBL" id="QEW06911.1"/>
    </source>
</evidence>
<feature type="region of interest" description="Disordered" evidence="1">
    <location>
        <begin position="53"/>
        <end position="79"/>
    </location>
</feature>
<evidence type="ECO:0000256" key="1">
    <source>
        <dbReference type="SAM" id="MobiDB-lite"/>
    </source>
</evidence>
<name>A0A5J6LFC1_9GAMM</name>
<evidence type="ECO:0000259" key="3">
    <source>
        <dbReference type="Pfam" id="PF13511"/>
    </source>
</evidence>
<dbReference type="InterPro" id="IPR025392">
    <property type="entry name" value="DUF4124"/>
</dbReference>
<dbReference type="EMBL" id="CP044222">
    <property type="protein sequence ID" value="QEW06911.1"/>
    <property type="molecule type" value="Genomic_DNA"/>
</dbReference>
<dbReference type="RefSeq" id="WP_151055809.1">
    <property type="nucleotide sequence ID" value="NZ_CP044222.1"/>
</dbReference>
<protein>
    <submittedName>
        <fullName evidence="4">DUF4124 domain-containing protein</fullName>
    </submittedName>
</protein>
<dbReference type="AlphaFoldDB" id="A0A5J6LFC1"/>
<dbReference type="Proteomes" id="UP000325606">
    <property type="component" value="Chromosome"/>
</dbReference>
<evidence type="ECO:0000313" key="5">
    <source>
        <dbReference type="Proteomes" id="UP000325606"/>
    </source>
</evidence>
<reference evidence="4 5" key="1">
    <citation type="submission" date="2019-09" db="EMBL/GenBank/DDBJ databases">
        <title>Nitrincola iocasae sp. nov., a bacterium isolated from the sediment collected at a cold seep field in South China Sea.</title>
        <authorList>
            <person name="Zhang H."/>
            <person name="Wang H."/>
            <person name="Li C."/>
        </authorList>
    </citation>
    <scope>NUCLEOTIDE SEQUENCE [LARGE SCALE GENOMIC DNA]</scope>
    <source>
        <strain evidence="4 5">KXZD1103</strain>
    </source>
</reference>
<organism evidence="4 5">
    <name type="scientific">Nitrincola iocasae</name>
    <dbReference type="NCBI Taxonomy" id="2614693"/>
    <lineage>
        <taxon>Bacteria</taxon>
        <taxon>Pseudomonadati</taxon>
        <taxon>Pseudomonadota</taxon>
        <taxon>Gammaproteobacteria</taxon>
        <taxon>Oceanospirillales</taxon>
        <taxon>Oceanospirillaceae</taxon>
        <taxon>Nitrincola</taxon>
    </lineage>
</organism>
<proteinExistence type="predicted"/>
<feature type="chain" id="PRO_5023918606" evidence="2">
    <location>
        <begin position="21"/>
        <end position="179"/>
    </location>
</feature>
<feature type="domain" description="DUF4124" evidence="3">
    <location>
        <begin position="10"/>
        <end position="45"/>
    </location>
</feature>
<sequence>MLLNKIVFLTALLLSSEALSQVYRCTGDNGQKVFSNLPCGPDAHQIPALDLTPTSGGTLGVQPGQRSLGHSAGGNAGRPLDKQLITTRYQDLRSIVNRLVGSDQPALRDRLRSEIQRNESRALRANLLHPDWNVINGRYDERLEQIQRQHLGDNVNLARAWIRLEAERDAALFLLAPGS</sequence>
<dbReference type="Pfam" id="PF13511">
    <property type="entry name" value="DUF4124"/>
    <property type="match status" value="1"/>
</dbReference>